<dbReference type="NCBIfam" id="TIGR00380">
    <property type="entry name" value="cobal_cbiB"/>
    <property type="match status" value="1"/>
</dbReference>
<proteinExistence type="inferred from homology"/>
<dbReference type="GO" id="GO:0048472">
    <property type="term" value="F:threonine-phosphate decarboxylase activity"/>
    <property type="evidence" value="ECO:0007669"/>
    <property type="project" value="InterPro"/>
</dbReference>
<evidence type="ECO:0000256" key="1">
    <source>
        <dbReference type="ARBA" id="ARBA00003384"/>
    </source>
</evidence>
<dbReference type="GO" id="GO:0015420">
    <property type="term" value="F:ABC-type vitamin B12 transporter activity"/>
    <property type="evidence" value="ECO:0007669"/>
    <property type="project" value="UniProtKB-UniRule"/>
</dbReference>
<dbReference type="Pfam" id="PF03186">
    <property type="entry name" value="CobD_Cbib"/>
    <property type="match status" value="1"/>
</dbReference>
<feature type="transmembrane region" description="Helical" evidence="11">
    <location>
        <begin position="51"/>
        <end position="71"/>
    </location>
</feature>
<dbReference type="HAMAP" id="MF_00024">
    <property type="entry name" value="CobD_CbiB"/>
    <property type="match status" value="1"/>
</dbReference>
<accession>A0A7K4HNZ2</accession>
<comment type="caution">
    <text evidence="11">Lacks conserved residue(s) required for the propagation of feature annotation.</text>
</comment>
<keyword evidence="13" id="KW-1185">Reference proteome</keyword>
<keyword evidence="6 11" id="KW-1003">Cell membrane</keyword>
<feature type="transmembrane region" description="Helical" evidence="11">
    <location>
        <begin position="156"/>
        <end position="175"/>
    </location>
</feature>
<sequence length="306" mass="32767">MVFAALTLALALVVDRLFGDPRTPLHPVALFGRFVGWWGRPGRYPVRLQRAAGVVLWAVSACLFAAPFYLVEHYAPPLLLLVLAPFLLKAVFAWRSLEEHAASVEAALTGGGLDAGRTAAGMLVSRDTSALSADEIRSAAYESVAENLSDSIVAPLFWFAVFAPFGLGLTAAALYRSFNCMDAMLGYTDERIRLGWCAARADDLANLVPARLTALIGLLYFGVKGRFAPAWQALHLDRKKRPGYNGGWPMAVVAGGVGVRFCKRGIYAIGPGERSLAEGGNDIIASVRGITLIFAVSAIIALFLLA</sequence>
<dbReference type="RefSeq" id="WP_176788612.1">
    <property type="nucleotide sequence ID" value="NZ_JABXWR010000001.1"/>
</dbReference>
<dbReference type="EMBL" id="JABXWR010000001">
    <property type="protein sequence ID" value="NVO66971.1"/>
    <property type="molecule type" value="Genomic_DNA"/>
</dbReference>
<dbReference type="GO" id="GO:0005886">
    <property type="term" value="C:plasma membrane"/>
    <property type="evidence" value="ECO:0007669"/>
    <property type="project" value="UniProtKB-SubCell"/>
</dbReference>
<feature type="transmembrane region" description="Helical" evidence="11">
    <location>
        <begin position="283"/>
        <end position="305"/>
    </location>
</feature>
<comment type="subcellular location">
    <subcellularLocation>
        <location evidence="2 11">Cell membrane</location>
        <topology evidence="2 11">Multi-pass membrane protein</topology>
    </subcellularLocation>
</comment>
<evidence type="ECO:0000256" key="10">
    <source>
        <dbReference type="ARBA" id="ARBA00023136"/>
    </source>
</evidence>
<keyword evidence="7 11" id="KW-0169">Cobalamin biosynthesis</keyword>
<keyword evidence="8 11" id="KW-0812">Transmembrane</keyword>
<comment type="pathway">
    <text evidence="3 11">Cofactor biosynthesis; adenosylcobalamin biosynthesis.</text>
</comment>
<reference evidence="12 13" key="1">
    <citation type="submission" date="2020-06" db="EMBL/GenBank/DDBJ databases">
        <title>Methanofollis fontis sp. nov., a methanogen isolated from marine sediments near a cold seep at Four-Way Closure Ridge offshore southwestern Taiwan.</title>
        <authorList>
            <person name="Chen S.-C."/>
            <person name="Teng N.-H."/>
            <person name="Lin Y.-S."/>
            <person name="Lai M.-C."/>
            <person name="Chen H.-H."/>
            <person name="Wang C.-C."/>
        </authorList>
    </citation>
    <scope>NUCLEOTIDE SEQUENCE [LARGE SCALE GENOMIC DNA]</scope>
    <source>
        <strain evidence="12 13">DSM 2702</strain>
    </source>
</reference>
<evidence type="ECO:0000256" key="2">
    <source>
        <dbReference type="ARBA" id="ARBA00004651"/>
    </source>
</evidence>
<dbReference type="AlphaFoldDB" id="A0A7K4HNZ2"/>
<evidence type="ECO:0000313" key="12">
    <source>
        <dbReference type="EMBL" id="NVO66971.1"/>
    </source>
</evidence>
<evidence type="ECO:0000256" key="3">
    <source>
        <dbReference type="ARBA" id="ARBA00004953"/>
    </source>
</evidence>
<protein>
    <recommendedName>
        <fullName evidence="5 11">Probable cobalamin biosynthesis protein CobD</fullName>
    </recommendedName>
</protein>
<comment type="caution">
    <text evidence="12">The sequence shown here is derived from an EMBL/GenBank/DDBJ whole genome shotgun (WGS) entry which is preliminary data.</text>
</comment>
<dbReference type="PANTHER" id="PTHR34308">
    <property type="entry name" value="COBALAMIN BIOSYNTHESIS PROTEIN CBIB"/>
    <property type="match status" value="1"/>
</dbReference>
<dbReference type="GO" id="GO:0009236">
    <property type="term" value="P:cobalamin biosynthetic process"/>
    <property type="evidence" value="ECO:0007669"/>
    <property type="project" value="UniProtKB-UniRule"/>
</dbReference>
<feature type="transmembrane region" description="Helical" evidence="11">
    <location>
        <begin position="243"/>
        <end position="262"/>
    </location>
</feature>
<name>A0A7K4HNZ2_9EURY</name>
<organism evidence="12 13">
    <name type="scientific">Methanofollis tationis</name>
    <dbReference type="NCBI Taxonomy" id="81417"/>
    <lineage>
        <taxon>Archaea</taxon>
        <taxon>Methanobacteriati</taxon>
        <taxon>Methanobacteriota</taxon>
        <taxon>Stenosarchaea group</taxon>
        <taxon>Methanomicrobia</taxon>
        <taxon>Methanomicrobiales</taxon>
        <taxon>Methanomicrobiaceae</taxon>
        <taxon>Methanofollis</taxon>
    </lineage>
</organism>
<gene>
    <name evidence="11 12" type="primary">cobD</name>
    <name evidence="12" type="ORF">HWN36_06530</name>
</gene>
<evidence type="ECO:0000256" key="4">
    <source>
        <dbReference type="ARBA" id="ARBA00006263"/>
    </source>
</evidence>
<evidence type="ECO:0000256" key="7">
    <source>
        <dbReference type="ARBA" id="ARBA00022573"/>
    </source>
</evidence>
<keyword evidence="9 11" id="KW-1133">Transmembrane helix</keyword>
<dbReference type="OrthoDB" id="46105at2157"/>
<evidence type="ECO:0000313" key="13">
    <source>
        <dbReference type="Proteomes" id="UP000570823"/>
    </source>
</evidence>
<evidence type="ECO:0000256" key="6">
    <source>
        <dbReference type="ARBA" id="ARBA00022475"/>
    </source>
</evidence>
<evidence type="ECO:0000256" key="9">
    <source>
        <dbReference type="ARBA" id="ARBA00022989"/>
    </source>
</evidence>
<dbReference type="PANTHER" id="PTHR34308:SF1">
    <property type="entry name" value="COBALAMIN BIOSYNTHESIS PROTEIN CBIB"/>
    <property type="match status" value="1"/>
</dbReference>
<dbReference type="UniPathway" id="UPA00148"/>
<evidence type="ECO:0000256" key="8">
    <source>
        <dbReference type="ARBA" id="ARBA00022692"/>
    </source>
</evidence>
<dbReference type="InterPro" id="IPR004485">
    <property type="entry name" value="Cobalamin_biosynth_CobD/CbiB"/>
</dbReference>
<comment type="function">
    <text evidence="1 11">Converts cobyric acid to cobinamide by the addition of aminopropanol on the F carboxylic group.</text>
</comment>
<dbReference type="Proteomes" id="UP000570823">
    <property type="component" value="Unassembled WGS sequence"/>
</dbReference>
<keyword evidence="10 11" id="KW-0472">Membrane</keyword>
<comment type="similarity">
    <text evidence="4 11">Belongs to the CobD/CbiB family.</text>
</comment>
<evidence type="ECO:0000256" key="11">
    <source>
        <dbReference type="HAMAP-Rule" id="MF_00024"/>
    </source>
</evidence>
<evidence type="ECO:0000256" key="5">
    <source>
        <dbReference type="ARBA" id="ARBA00016185"/>
    </source>
</evidence>